<accession>A0A8T0IM16</accession>
<proteinExistence type="predicted"/>
<dbReference type="AlphaFoldDB" id="A0A8T0IM16"/>
<gene>
    <name evidence="2" type="ORF">KC19_3G172000</name>
</gene>
<feature type="region of interest" description="Disordered" evidence="1">
    <location>
        <begin position="272"/>
        <end position="308"/>
    </location>
</feature>
<evidence type="ECO:0000256" key="1">
    <source>
        <dbReference type="SAM" id="MobiDB-lite"/>
    </source>
</evidence>
<evidence type="ECO:0000313" key="2">
    <source>
        <dbReference type="EMBL" id="KAG0583921.1"/>
    </source>
</evidence>
<keyword evidence="3" id="KW-1185">Reference proteome</keyword>
<comment type="caution">
    <text evidence="2">The sequence shown here is derived from an EMBL/GenBank/DDBJ whole genome shotgun (WGS) entry which is preliminary data.</text>
</comment>
<evidence type="ECO:0000313" key="3">
    <source>
        <dbReference type="Proteomes" id="UP000822688"/>
    </source>
</evidence>
<reference evidence="2" key="1">
    <citation type="submission" date="2020-06" db="EMBL/GenBank/DDBJ databases">
        <title>WGS assembly of Ceratodon purpureus strain R40.</title>
        <authorList>
            <person name="Carey S.B."/>
            <person name="Jenkins J."/>
            <person name="Shu S."/>
            <person name="Lovell J.T."/>
            <person name="Sreedasyam A."/>
            <person name="Maumus F."/>
            <person name="Tiley G.P."/>
            <person name="Fernandez-Pozo N."/>
            <person name="Barry K."/>
            <person name="Chen C."/>
            <person name="Wang M."/>
            <person name="Lipzen A."/>
            <person name="Daum C."/>
            <person name="Saski C.A."/>
            <person name="Payton A.C."/>
            <person name="Mcbreen J.C."/>
            <person name="Conrad R.E."/>
            <person name="Kollar L.M."/>
            <person name="Olsson S."/>
            <person name="Huttunen S."/>
            <person name="Landis J.B."/>
            <person name="Wickett N.J."/>
            <person name="Johnson M.G."/>
            <person name="Rensing S.A."/>
            <person name="Grimwood J."/>
            <person name="Schmutz J."/>
            <person name="Mcdaniel S.F."/>
        </authorList>
    </citation>
    <scope>NUCLEOTIDE SEQUENCE</scope>
    <source>
        <strain evidence="2">R40</strain>
    </source>
</reference>
<feature type="compositionally biased region" description="Acidic residues" evidence="1">
    <location>
        <begin position="281"/>
        <end position="308"/>
    </location>
</feature>
<name>A0A8T0IM16_CERPU</name>
<sequence length="425" mass="48309">MDSLPALHPIVLDHISSRPFKYSPKGLTFNGYPREDIADLKRDLFPKRKNAASLNKNKNKDWWVAQLRLYGINDVKASVKKEELIAALKRSLRGLSGPPEDLLQLEQKLARKFLLENAEAREKEYVTLSEEKRAEKYSDRYLREKFCNGTENETLVALAIGLSSSSVHHAATKLGLHCETTCGPEQRMWTIIGKKQSEVRKRTAAIGKEFQEWESEERDVKRRKVEIRRQGCEAGGAGCFKEVEGEWNIECPKMDEQWSDLGQRRMSIFFQKPSARRHMSDDEDGYPSSDFDDDDEAEAEEHDGASEVDDSPILCANFKMGIVNGMLRSKGDLPAQSSSFPVPKVPFTWRGAETGEGMIELDYQGNINVGSFSFVTKTQLNGVFKNDLGKWPFTGFKVAKTPADTEDTWEDYSEEAYERARVGRW</sequence>
<dbReference type="EMBL" id="CM026423">
    <property type="protein sequence ID" value="KAG0583921.1"/>
    <property type="molecule type" value="Genomic_DNA"/>
</dbReference>
<dbReference type="Proteomes" id="UP000822688">
    <property type="component" value="Chromosome 3"/>
</dbReference>
<organism evidence="2 3">
    <name type="scientific">Ceratodon purpureus</name>
    <name type="common">Fire moss</name>
    <name type="synonym">Dicranum purpureum</name>
    <dbReference type="NCBI Taxonomy" id="3225"/>
    <lineage>
        <taxon>Eukaryota</taxon>
        <taxon>Viridiplantae</taxon>
        <taxon>Streptophyta</taxon>
        <taxon>Embryophyta</taxon>
        <taxon>Bryophyta</taxon>
        <taxon>Bryophytina</taxon>
        <taxon>Bryopsida</taxon>
        <taxon>Dicranidae</taxon>
        <taxon>Pseudoditrichales</taxon>
        <taxon>Ditrichaceae</taxon>
        <taxon>Ceratodon</taxon>
    </lineage>
</organism>
<protein>
    <submittedName>
        <fullName evidence="2">Uncharacterized protein</fullName>
    </submittedName>
</protein>